<feature type="non-terminal residue" evidence="3">
    <location>
        <position position="246"/>
    </location>
</feature>
<feature type="domain" description="DNA primase/polymerase bifunctional N-terminal" evidence="2">
    <location>
        <begin position="4"/>
        <end position="43"/>
    </location>
</feature>
<gene>
    <name evidence="3" type="ORF">S01H4_55887</name>
</gene>
<evidence type="ECO:0000259" key="2">
    <source>
        <dbReference type="Pfam" id="PF09250"/>
    </source>
</evidence>
<dbReference type="SUPFAM" id="SSF56747">
    <property type="entry name" value="Prim-pol domain"/>
    <property type="match status" value="1"/>
</dbReference>
<feature type="region of interest" description="Disordered" evidence="1">
    <location>
        <begin position="51"/>
        <end position="70"/>
    </location>
</feature>
<protein>
    <recommendedName>
        <fullName evidence="2">DNA primase/polymerase bifunctional N-terminal domain-containing protein</fullName>
    </recommendedName>
</protein>
<sequence length="246" mass="28143">SDQVAKGVDTRGLGGYVLAPGSSTRDGGYSWLEQNPIANLPDWLAEKIEKKTKPKIGKPSKRKNGEAIPRGGFDNEVDIIWAKKFFEDNEPLPEGSGSDFQCFQLACRLRDRGLSKDKTIELMAYDWDHQHDPEWVVKKIENAYRYAKGDAGSDSIMSDFPDDLEETFPKIQQPNKVADEWVWVADASSFIRRSDLKFYNKDQWKSLYAWLVQEGDILNRVWRGKFLIRKFDKPRSINHDLTAAGP</sequence>
<feature type="non-terminal residue" evidence="3">
    <location>
        <position position="1"/>
    </location>
</feature>
<dbReference type="InterPro" id="IPR015330">
    <property type="entry name" value="DNA_primase/pol_bifunc_N"/>
</dbReference>
<dbReference type="AlphaFoldDB" id="X1CMI2"/>
<name>X1CMI2_9ZZZZ</name>
<dbReference type="EMBL" id="BART01032313">
    <property type="protein sequence ID" value="GAH09636.1"/>
    <property type="molecule type" value="Genomic_DNA"/>
</dbReference>
<evidence type="ECO:0000313" key="3">
    <source>
        <dbReference type="EMBL" id="GAH09636.1"/>
    </source>
</evidence>
<evidence type="ECO:0000256" key="1">
    <source>
        <dbReference type="SAM" id="MobiDB-lite"/>
    </source>
</evidence>
<feature type="compositionally biased region" description="Basic residues" evidence="1">
    <location>
        <begin position="52"/>
        <end position="62"/>
    </location>
</feature>
<accession>X1CMI2</accession>
<reference evidence="3" key="1">
    <citation type="journal article" date="2014" name="Front. Microbiol.">
        <title>High frequency of phylogenetically diverse reductive dehalogenase-homologous genes in deep subseafloor sedimentary metagenomes.</title>
        <authorList>
            <person name="Kawai M."/>
            <person name="Futagami T."/>
            <person name="Toyoda A."/>
            <person name="Takaki Y."/>
            <person name="Nishi S."/>
            <person name="Hori S."/>
            <person name="Arai W."/>
            <person name="Tsubouchi T."/>
            <person name="Morono Y."/>
            <person name="Uchiyama I."/>
            <person name="Ito T."/>
            <person name="Fujiyama A."/>
            <person name="Inagaki F."/>
            <person name="Takami H."/>
        </authorList>
    </citation>
    <scope>NUCLEOTIDE SEQUENCE</scope>
    <source>
        <strain evidence="3">Expedition CK06-06</strain>
    </source>
</reference>
<dbReference type="Pfam" id="PF09250">
    <property type="entry name" value="Prim-Pol"/>
    <property type="match status" value="1"/>
</dbReference>
<comment type="caution">
    <text evidence="3">The sequence shown here is derived from an EMBL/GenBank/DDBJ whole genome shotgun (WGS) entry which is preliminary data.</text>
</comment>
<organism evidence="3">
    <name type="scientific">marine sediment metagenome</name>
    <dbReference type="NCBI Taxonomy" id="412755"/>
    <lineage>
        <taxon>unclassified sequences</taxon>
        <taxon>metagenomes</taxon>
        <taxon>ecological metagenomes</taxon>
    </lineage>
</organism>
<proteinExistence type="predicted"/>